<dbReference type="AlphaFoldDB" id="A0A0L8VEM4"/>
<comment type="caution">
    <text evidence="1">The sequence shown here is derived from an EMBL/GenBank/DDBJ whole genome shotgun (WGS) entry which is preliminary data.</text>
</comment>
<keyword evidence="2" id="KW-1185">Reference proteome</keyword>
<reference evidence="2" key="1">
    <citation type="submission" date="2015-07" db="EMBL/GenBank/DDBJ databases">
        <title>Genome sequencing of Sunxiuqinia dokdonensis strain SK.</title>
        <authorList>
            <person name="Ahn S."/>
            <person name="Kim B.-C."/>
        </authorList>
    </citation>
    <scope>NUCLEOTIDE SEQUENCE [LARGE SCALE GENOMIC DNA]</scope>
    <source>
        <strain evidence="2">SK</strain>
    </source>
</reference>
<sequence>MDSKKEIWGLQNAGIQVHLLSCLNKEFTRVKPPKTMNTSFLV</sequence>
<name>A0A0L8VEM4_9BACT</name>
<dbReference type="Proteomes" id="UP000036958">
    <property type="component" value="Unassembled WGS sequence"/>
</dbReference>
<dbReference type="EMBL" id="LGIA01000014">
    <property type="protein sequence ID" value="KOH46909.1"/>
    <property type="molecule type" value="Genomic_DNA"/>
</dbReference>
<accession>A0A0L8VEM4</accession>
<evidence type="ECO:0000313" key="1">
    <source>
        <dbReference type="EMBL" id="KOH46909.1"/>
    </source>
</evidence>
<protein>
    <submittedName>
        <fullName evidence="1">Uncharacterized protein</fullName>
    </submittedName>
</protein>
<gene>
    <name evidence="1" type="ORF">NC99_03090</name>
</gene>
<organism evidence="1 2">
    <name type="scientific">Sunxiuqinia dokdonensis</name>
    <dbReference type="NCBI Taxonomy" id="1409788"/>
    <lineage>
        <taxon>Bacteria</taxon>
        <taxon>Pseudomonadati</taxon>
        <taxon>Bacteroidota</taxon>
        <taxon>Bacteroidia</taxon>
        <taxon>Marinilabiliales</taxon>
        <taxon>Prolixibacteraceae</taxon>
        <taxon>Sunxiuqinia</taxon>
    </lineage>
</organism>
<dbReference type="STRING" id="1409788.NC99_03090"/>
<evidence type="ECO:0000313" key="2">
    <source>
        <dbReference type="Proteomes" id="UP000036958"/>
    </source>
</evidence>
<proteinExistence type="predicted"/>